<evidence type="ECO:0000313" key="3">
    <source>
        <dbReference type="Proteomes" id="UP001162483"/>
    </source>
</evidence>
<protein>
    <submittedName>
        <fullName evidence="2">Uncharacterized protein</fullName>
    </submittedName>
</protein>
<keyword evidence="3" id="KW-1185">Reference proteome</keyword>
<evidence type="ECO:0000256" key="1">
    <source>
        <dbReference type="SAM" id="MobiDB-lite"/>
    </source>
</evidence>
<dbReference type="EMBL" id="CATNWA010007343">
    <property type="protein sequence ID" value="CAI9553830.1"/>
    <property type="molecule type" value="Genomic_DNA"/>
</dbReference>
<gene>
    <name evidence="2" type="ORF">SPARVUS_LOCUS4106193</name>
</gene>
<feature type="region of interest" description="Disordered" evidence="1">
    <location>
        <begin position="1"/>
        <end position="21"/>
    </location>
</feature>
<dbReference type="Proteomes" id="UP001162483">
    <property type="component" value="Unassembled WGS sequence"/>
</dbReference>
<reference evidence="2" key="1">
    <citation type="submission" date="2023-05" db="EMBL/GenBank/DDBJ databases">
        <authorList>
            <person name="Stuckert A."/>
        </authorList>
    </citation>
    <scope>NUCLEOTIDE SEQUENCE</scope>
</reference>
<sequence>MSIQGQTDNSWGPWAIGDHGASVSLPKLKKAYEKGTRGI</sequence>
<feature type="compositionally biased region" description="Polar residues" evidence="1">
    <location>
        <begin position="1"/>
        <end position="10"/>
    </location>
</feature>
<proteinExistence type="predicted"/>
<organism evidence="2 3">
    <name type="scientific">Staurois parvus</name>
    <dbReference type="NCBI Taxonomy" id="386267"/>
    <lineage>
        <taxon>Eukaryota</taxon>
        <taxon>Metazoa</taxon>
        <taxon>Chordata</taxon>
        <taxon>Craniata</taxon>
        <taxon>Vertebrata</taxon>
        <taxon>Euteleostomi</taxon>
        <taxon>Amphibia</taxon>
        <taxon>Batrachia</taxon>
        <taxon>Anura</taxon>
        <taxon>Neobatrachia</taxon>
        <taxon>Ranoidea</taxon>
        <taxon>Ranidae</taxon>
        <taxon>Staurois</taxon>
    </lineage>
</organism>
<comment type="caution">
    <text evidence="2">The sequence shown here is derived from an EMBL/GenBank/DDBJ whole genome shotgun (WGS) entry which is preliminary data.</text>
</comment>
<evidence type="ECO:0000313" key="2">
    <source>
        <dbReference type="EMBL" id="CAI9553830.1"/>
    </source>
</evidence>
<accession>A0ABN9C2B0</accession>
<name>A0ABN9C2B0_9NEOB</name>